<dbReference type="EMBL" id="LAZR01064496">
    <property type="protein sequence ID" value="KKK57401.1"/>
    <property type="molecule type" value="Genomic_DNA"/>
</dbReference>
<name>A0A0F8ZBJ0_9ZZZZ</name>
<gene>
    <name evidence="2" type="ORF">LCGC14_3054830</name>
</gene>
<reference evidence="2" key="1">
    <citation type="journal article" date="2015" name="Nature">
        <title>Complex archaea that bridge the gap between prokaryotes and eukaryotes.</title>
        <authorList>
            <person name="Spang A."/>
            <person name="Saw J.H."/>
            <person name="Jorgensen S.L."/>
            <person name="Zaremba-Niedzwiedzka K."/>
            <person name="Martijn J."/>
            <person name="Lind A.E."/>
            <person name="van Eijk R."/>
            <person name="Schleper C."/>
            <person name="Guy L."/>
            <person name="Ettema T.J."/>
        </authorList>
    </citation>
    <scope>NUCLEOTIDE SEQUENCE</scope>
</reference>
<evidence type="ECO:0000256" key="1">
    <source>
        <dbReference type="SAM" id="Phobius"/>
    </source>
</evidence>
<feature type="transmembrane region" description="Helical" evidence="1">
    <location>
        <begin position="110"/>
        <end position="130"/>
    </location>
</feature>
<feature type="transmembrane region" description="Helical" evidence="1">
    <location>
        <begin position="216"/>
        <end position="243"/>
    </location>
</feature>
<protein>
    <recommendedName>
        <fullName evidence="3">Histidine kinase N-terminal 7TM region domain-containing protein</fullName>
    </recommendedName>
</protein>
<feature type="transmembrane region" description="Helical" evidence="1">
    <location>
        <begin position="185"/>
        <end position="210"/>
    </location>
</feature>
<feature type="transmembrane region" description="Helical" evidence="1">
    <location>
        <begin position="45"/>
        <end position="70"/>
    </location>
</feature>
<sequence>MSYSPFQPRVFPIFIYYIFISIFGILVTIKMFLKWKERRVRPPLYLALVFTFLTMSIINLLIGLLEAIITEEFREIYRLSLPLAYVLVIVADIFLFIFASHMTNKGHKAFIPVILIGIILTIILFLPWNWWGFPSEDYAGEVNIRLFSTLSFVLYSNLIYIYIAFICYKIKKNVDDKIMYIGLKLLFYSMISLILLFVMLISDTIMITLGDEGYSVFIYIAWIFGIIFIILSYFSLIMPDWLVKRIKKKYKI</sequence>
<dbReference type="AlphaFoldDB" id="A0A0F8ZBJ0"/>
<keyword evidence="1" id="KW-0472">Membrane</keyword>
<feature type="transmembrane region" description="Helical" evidence="1">
    <location>
        <begin position="13"/>
        <end position="33"/>
    </location>
</feature>
<feature type="transmembrane region" description="Helical" evidence="1">
    <location>
        <begin position="142"/>
        <end position="165"/>
    </location>
</feature>
<proteinExistence type="predicted"/>
<keyword evidence="1" id="KW-1133">Transmembrane helix</keyword>
<keyword evidence="1" id="KW-0812">Transmembrane</keyword>
<organism evidence="2">
    <name type="scientific">marine sediment metagenome</name>
    <dbReference type="NCBI Taxonomy" id="412755"/>
    <lineage>
        <taxon>unclassified sequences</taxon>
        <taxon>metagenomes</taxon>
        <taxon>ecological metagenomes</taxon>
    </lineage>
</organism>
<evidence type="ECO:0008006" key="3">
    <source>
        <dbReference type="Google" id="ProtNLM"/>
    </source>
</evidence>
<accession>A0A0F8ZBJ0</accession>
<evidence type="ECO:0000313" key="2">
    <source>
        <dbReference type="EMBL" id="KKK57401.1"/>
    </source>
</evidence>
<feature type="transmembrane region" description="Helical" evidence="1">
    <location>
        <begin position="76"/>
        <end position="98"/>
    </location>
</feature>
<comment type="caution">
    <text evidence="2">The sequence shown here is derived from an EMBL/GenBank/DDBJ whole genome shotgun (WGS) entry which is preliminary data.</text>
</comment>